<comment type="caution">
    <text evidence="2">The sequence shown here is derived from an EMBL/GenBank/DDBJ whole genome shotgun (WGS) entry which is preliminary data.</text>
</comment>
<accession>A0A848QJY5</accession>
<evidence type="ECO:0000313" key="3">
    <source>
        <dbReference type="Proteomes" id="UP000561181"/>
    </source>
</evidence>
<dbReference type="Proteomes" id="UP000561181">
    <property type="component" value="Unassembled WGS sequence"/>
</dbReference>
<feature type="chain" id="PRO_5032421268" evidence="1">
    <location>
        <begin position="25"/>
        <end position="343"/>
    </location>
</feature>
<dbReference type="InterPro" id="IPR046715">
    <property type="entry name" value="DUF6607"/>
</dbReference>
<keyword evidence="3" id="KW-1185">Reference proteome</keyword>
<evidence type="ECO:0000256" key="1">
    <source>
        <dbReference type="SAM" id="SignalP"/>
    </source>
</evidence>
<dbReference type="Pfam" id="PF20311">
    <property type="entry name" value="DUF6607"/>
    <property type="match status" value="1"/>
</dbReference>
<gene>
    <name evidence="2" type="ORF">HKD42_12905</name>
</gene>
<organism evidence="2 3">
    <name type="scientific">Pontixanthobacter rizhaonensis</name>
    <dbReference type="NCBI Taxonomy" id="2730337"/>
    <lineage>
        <taxon>Bacteria</taxon>
        <taxon>Pseudomonadati</taxon>
        <taxon>Pseudomonadota</taxon>
        <taxon>Alphaproteobacteria</taxon>
        <taxon>Sphingomonadales</taxon>
        <taxon>Erythrobacteraceae</taxon>
        <taxon>Pontixanthobacter</taxon>
    </lineage>
</organism>
<name>A0A848QJY5_9SPHN</name>
<dbReference type="AlphaFoldDB" id="A0A848QJY5"/>
<dbReference type="EMBL" id="JABCRE010000004">
    <property type="protein sequence ID" value="NMW32962.1"/>
    <property type="molecule type" value="Genomic_DNA"/>
</dbReference>
<proteinExistence type="predicted"/>
<protein>
    <submittedName>
        <fullName evidence="2">Uncharacterized protein</fullName>
    </submittedName>
</protein>
<keyword evidence="1" id="KW-0732">Signal</keyword>
<reference evidence="2 3" key="1">
    <citation type="submission" date="2020-04" db="EMBL/GenBank/DDBJ databases">
        <authorList>
            <person name="Liu A."/>
        </authorList>
    </citation>
    <scope>NUCLEOTIDE SEQUENCE [LARGE SCALE GENOMIC DNA]</scope>
    <source>
        <strain evidence="2 3">RZ02</strain>
    </source>
</reference>
<evidence type="ECO:0000313" key="2">
    <source>
        <dbReference type="EMBL" id="NMW32962.1"/>
    </source>
</evidence>
<feature type="signal peptide" evidence="1">
    <location>
        <begin position="1"/>
        <end position="24"/>
    </location>
</feature>
<sequence length="343" mass="37933">MTFLKNALAAALLASAISSSPAIAQPSANAAAAMPADEQKKFAEDRQAILAMAGDYQVQFKFTETVALTEGYTPKDPYLSGGFEIVRVIEDTGDFISLQHILVVGGEQKFPIKHWRQDWRYEPAEVLNFIGGNAWQMKDVDTTDSDGAWSQTVYQVDDSPRYGAVGKWSHDNGVSEWVPPAEWRPLPRRDMTKRDDYHAVIAMNRHAITPAGWVHEQDNGKLALDGEPRILVREVGVNTYVHSEDFPTEVGDEYWAKTSSYWAGIRALWSGMEASGNPFGLVQKGEPDRLYMPLMNLADAVAKGETPADAALEKAKAVMARETTTDLPPLAARLRAKAEKTDY</sequence>
<dbReference type="RefSeq" id="WP_170014168.1">
    <property type="nucleotide sequence ID" value="NZ_JABCRE010000004.1"/>
</dbReference>